<feature type="domain" description="HTH cro/C1-type" evidence="2">
    <location>
        <begin position="39"/>
        <end position="74"/>
    </location>
</feature>
<dbReference type="Pfam" id="PF01381">
    <property type="entry name" value="HTH_3"/>
    <property type="match status" value="1"/>
</dbReference>
<proteinExistence type="predicted"/>
<evidence type="ECO:0000256" key="1">
    <source>
        <dbReference type="SAM" id="MobiDB-lite"/>
    </source>
</evidence>
<dbReference type="PROSITE" id="PS50943">
    <property type="entry name" value="HTH_CROC1"/>
    <property type="match status" value="1"/>
</dbReference>
<organism evidence="3 4">
    <name type="scientific">Nocardia vinacea</name>
    <dbReference type="NCBI Taxonomy" id="96468"/>
    <lineage>
        <taxon>Bacteria</taxon>
        <taxon>Bacillati</taxon>
        <taxon>Actinomycetota</taxon>
        <taxon>Actinomycetes</taxon>
        <taxon>Mycobacteriales</taxon>
        <taxon>Nocardiaceae</taxon>
        <taxon>Nocardia</taxon>
    </lineage>
</organism>
<dbReference type="CDD" id="cd00093">
    <property type="entry name" value="HTH_XRE"/>
    <property type="match status" value="1"/>
</dbReference>
<dbReference type="RefSeq" id="WP_329405301.1">
    <property type="nucleotide sequence ID" value="NZ_CP109441.1"/>
</dbReference>
<accession>A0ABZ1YHH6</accession>
<sequence length="144" mass="15929">MADFAERLNKLFETVHPPGRRSHTNAEVADALTNSGHPISKPYLSQLRSGQRANPSNETMAALAKFFKVKPDYFFNDVYAAKIDHDLELLSQLQGYHLRRLSSRAFDLSEESQNLLATMAEKLRASEGLPAAPPDTDSSGPDQA</sequence>
<dbReference type="Proteomes" id="UP001432062">
    <property type="component" value="Chromosome"/>
</dbReference>
<gene>
    <name evidence="3" type="ORF">OG563_25885</name>
</gene>
<evidence type="ECO:0000259" key="2">
    <source>
        <dbReference type="PROSITE" id="PS50943"/>
    </source>
</evidence>
<dbReference type="InterPro" id="IPR010982">
    <property type="entry name" value="Lambda_DNA-bd_dom_sf"/>
</dbReference>
<name>A0ABZ1YHH6_9NOCA</name>
<feature type="region of interest" description="Disordered" evidence="1">
    <location>
        <begin position="122"/>
        <end position="144"/>
    </location>
</feature>
<reference evidence="3" key="1">
    <citation type="submission" date="2022-10" db="EMBL/GenBank/DDBJ databases">
        <title>The complete genomes of actinobacterial strains from the NBC collection.</title>
        <authorList>
            <person name="Joergensen T.S."/>
            <person name="Alvarez Arevalo M."/>
            <person name="Sterndorff E.B."/>
            <person name="Faurdal D."/>
            <person name="Vuksanovic O."/>
            <person name="Mourched A.-S."/>
            <person name="Charusanti P."/>
            <person name="Shaw S."/>
            <person name="Blin K."/>
            <person name="Weber T."/>
        </authorList>
    </citation>
    <scope>NUCLEOTIDE SEQUENCE</scope>
    <source>
        <strain evidence="3">NBC_01482</strain>
    </source>
</reference>
<keyword evidence="4" id="KW-1185">Reference proteome</keyword>
<dbReference type="SUPFAM" id="SSF47413">
    <property type="entry name" value="lambda repressor-like DNA-binding domains"/>
    <property type="match status" value="1"/>
</dbReference>
<protein>
    <submittedName>
        <fullName evidence="3">Helix-turn-helix domain-containing protein</fullName>
    </submittedName>
</protein>
<dbReference type="EMBL" id="CP109441">
    <property type="protein sequence ID" value="WUV42687.1"/>
    <property type="molecule type" value="Genomic_DNA"/>
</dbReference>
<evidence type="ECO:0000313" key="3">
    <source>
        <dbReference type="EMBL" id="WUV42687.1"/>
    </source>
</evidence>
<evidence type="ECO:0000313" key="4">
    <source>
        <dbReference type="Proteomes" id="UP001432062"/>
    </source>
</evidence>
<dbReference type="InterPro" id="IPR001387">
    <property type="entry name" value="Cro/C1-type_HTH"/>
</dbReference>
<dbReference type="Gene3D" id="1.10.260.40">
    <property type="entry name" value="lambda repressor-like DNA-binding domains"/>
    <property type="match status" value="1"/>
</dbReference>